<organism evidence="2 3">
    <name type="scientific">Dactylonectria macrodidyma</name>
    <dbReference type="NCBI Taxonomy" id="307937"/>
    <lineage>
        <taxon>Eukaryota</taxon>
        <taxon>Fungi</taxon>
        <taxon>Dikarya</taxon>
        <taxon>Ascomycota</taxon>
        <taxon>Pezizomycotina</taxon>
        <taxon>Sordariomycetes</taxon>
        <taxon>Hypocreomycetidae</taxon>
        <taxon>Hypocreales</taxon>
        <taxon>Nectriaceae</taxon>
        <taxon>Dactylonectria</taxon>
    </lineage>
</organism>
<dbReference type="OrthoDB" id="4490227at2759"/>
<proteinExistence type="predicted"/>
<accession>A0A9P9IQZ6</accession>
<comment type="caution">
    <text evidence="2">The sequence shown here is derived from an EMBL/GenBank/DDBJ whole genome shotgun (WGS) entry which is preliminary data.</text>
</comment>
<sequence length="244" mass="26562">MDVTFPRNEAYRPSEVFPISLAVQDYTELWELGNFTFIWTIMPYSSGRIRGGIIHDRGYFHLQKPREVGKPGILVANTNVSDWIVRKSYGEQYMLQWHILWNIVEDCGQEDSKVFGNLMFSIQTGGEAVHSPNGTANGKNIGVLDVPACPVLGSVVDIAGNSTAPSCPVVHDKDALAAEGTLCSVKIDKAIKTSISSLAASSTTSSLLATAVTTALEPTETDASSLNHPRLWCMLRLQLYGSSL</sequence>
<gene>
    <name evidence="2" type="ORF">EDB81DRAFT_808977</name>
</gene>
<feature type="domain" description="DUF7136" evidence="1">
    <location>
        <begin position="1"/>
        <end position="206"/>
    </location>
</feature>
<evidence type="ECO:0000313" key="3">
    <source>
        <dbReference type="Proteomes" id="UP000738349"/>
    </source>
</evidence>
<reference evidence="2" key="1">
    <citation type="journal article" date="2021" name="Nat. Commun.">
        <title>Genetic determinants of endophytism in the Arabidopsis root mycobiome.</title>
        <authorList>
            <person name="Mesny F."/>
            <person name="Miyauchi S."/>
            <person name="Thiergart T."/>
            <person name="Pickel B."/>
            <person name="Atanasova L."/>
            <person name="Karlsson M."/>
            <person name="Huettel B."/>
            <person name="Barry K.W."/>
            <person name="Haridas S."/>
            <person name="Chen C."/>
            <person name="Bauer D."/>
            <person name="Andreopoulos W."/>
            <person name="Pangilinan J."/>
            <person name="LaButti K."/>
            <person name="Riley R."/>
            <person name="Lipzen A."/>
            <person name="Clum A."/>
            <person name="Drula E."/>
            <person name="Henrissat B."/>
            <person name="Kohler A."/>
            <person name="Grigoriev I.V."/>
            <person name="Martin F.M."/>
            <person name="Hacquard S."/>
        </authorList>
    </citation>
    <scope>NUCLEOTIDE SEQUENCE</scope>
    <source>
        <strain evidence="2">MPI-CAGE-AT-0147</strain>
    </source>
</reference>
<protein>
    <recommendedName>
        <fullName evidence="1">DUF7136 domain-containing protein</fullName>
    </recommendedName>
</protein>
<evidence type="ECO:0000259" key="1">
    <source>
        <dbReference type="Pfam" id="PF23584"/>
    </source>
</evidence>
<name>A0A9P9IQZ6_9HYPO</name>
<dbReference type="Pfam" id="PF23584">
    <property type="entry name" value="DUF7136"/>
    <property type="match status" value="1"/>
</dbReference>
<keyword evidence="3" id="KW-1185">Reference proteome</keyword>
<dbReference type="AlphaFoldDB" id="A0A9P9IQZ6"/>
<dbReference type="Proteomes" id="UP000738349">
    <property type="component" value="Unassembled WGS sequence"/>
</dbReference>
<dbReference type="EMBL" id="JAGMUV010000018">
    <property type="protein sequence ID" value="KAH7129286.1"/>
    <property type="molecule type" value="Genomic_DNA"/>
</dbReference>
<evidence type="ECO:0000313" key="2">
    <source>
        <dbReference type="EMBL" id="KAH7129286.1"/>
    </source>
</evidence>
<dbReference type="InterPro" id="IPR055560">
    <property type="entry name" value="DUF7136"/>
</dbReference>